<dbReference type="InterPro" id="IPR001387">
    <property type="entry name" value="Cro/C1-type_HTH"/>
</dbReference>
<dbReference type="InterPro" id="IPR012337">
    <property type="entry name" value="RNaseH-like_sf"/>
</dbReference>
<evidence type="ECO:0000313" key="5">
    <source>
        <dbReference type="EMBL" id="WXG70206.1"/>
    </source>
</evidence>
<dbReference type="InterPro" id="IPR054353">
    <property type="entry name" value="IstA-like_C"/>
</dbReference>
<gene>
    <name evidence="4" type="ORF">WDS16_04685</name>
    <name evidence="5" type="ORF">WDS16_06705</name>
    <name evidence="6" type="ORF">WDS16_08335</name>
    <name evidence="2" type="ORF">WDS16_14785</name>
    <name evidence="3" type="ORF">WDS16_16735</name>
</gene>
<dbReference type="EMBL" id="CP147846">
    <property type="protein sequence ID" value="WXG66911.1"/>
    <property type="molecule type" value="Genomic_DNA"/>
</dbReference>
<keyword evidence="7" id="KW-1185">Reference proteome</keyword>
<evidence type="ECO:0000313" key="4">
    <source>
        <dbReference type="EMBL" id="WXG69848.1"/>
    </source>
</evidence>
<dbReference type="EMBL" id="CP147846">
    <property type="protein sequence ID" value="WXG70206.1"/>
    <property type="molecule type" value="Genomic_DNA"/>
</dbReference>
<dbReference type="EMBL" id="CP147846">
    <property type="protein sequence ID" value="WXG66562.1"/>
    <property type="molecule type" value="Genomic_DNA"/>
</dbReference>
<dbReference type="PANTHER" id="PTHR35004:SF7">
    <property type="entry name" value="INTEGRASE PROTEIN"/>
    <property type="match status" value="1"/>
</dbReference>
<proteinExistence type="predicted"/>
<dbReference type="Proteomes" id="UP001432000">
    <property type="component" value="Chromosome"/>
</dbReference>
<sequence>MLTQEEDVEIQALKKRGWTTAAIARHTGRDPKTIRSYLNGTTTPGVRKRSIPDPFEVFLAYVTARLLDDPHLWVRTLCDELEDLGYAMSYQTLSRKIRELGLRPICQACLTATERPNAVIEHPPGEETQWDWVDLPNPPASWGWGSMAHLFVGTLACSGKWRGILAPEMTQPRVVDGLDRICRGLGGVSRVWRFDRMATVCLPESGRITASFAGVAKHYGVSVAICPPRRGNRKGAVEKSNHTAAQRWWRTLADDLTVEQAQASLDRFCSLRGDTRLRATKDGKTSVATLATSEGLHPMPATTYPAIVTTERVVSRQALVSYRGNRYSVPPELASATVTVTQVLGTDVIDIVTPSNITIARHRLAADGTGAMVRDHGHIYALEQAAMAGANTGRPHRRKERIPPGPESLAAADILRTATGTAHPTHAELNEAGSGATESDTSDAIVYDLSIYERAAHGRNTLS</sequence>
<feature type="domain" description="Integrase catalytic" evidence="1">
    <location>
        <begin position="120"/>
        <end position="294"/>
    </location>
</feature>
<dbReference type="Gene3D" id="1.10.10.60">
    <property type="entry name" value="Homeodomain-like"/>
    <property type="match status" value="1"/>
</dbReference>
<dbReference type="RefSeq" id="WP_338886009.1">
    <property type="nucleotide sequence ID" value="NZ_CP147846.1"/>
</dbReference>
<dbReference type="Pfam" id="PF22483">
    <property type="entry name" value="Mu-transpos_C_2"/>
    <property type="match status" value="1"/>
</dbReference>
<dbReference type="InterPro" id="IPR001584">
    <property type="entry name" value="Integrase_cat-core"/>
</dbReference>
<dbReference type="SUPFAM" id="SSF53098">
    <property type="entry name" value="Ribonuclease H-like"/>
    <property type="match status" value="1"/>
</dbReference>
<dbReference type="PANTHER" id="PTHR35004">
    <property type="entry name" value="TRANSPOSASE RV3428C-RELATED"/>
    <property type="match status" value="1"/>
</dbReference>
<evidence type="ECO:0000259" key="1">
    <source>
        <dbReference type="PROSITE" id="PS50994"/>
    </source>
</evidence>
<accession>A0ABZ2PUP0</accession>
<evidence type="ECO:0000313" key="3">
    <source>
        <dbReference type="EMBL" id="WXG66911.1"/>
    </source>
</evidence>
<evidence type="ECO:0000313" key="6">
    <source>
        <dbReference type="EMBL" id="WXG70486.1"/>
    </source>
</evidence>
<name>A0ABZ2PUP0_9NOCA</name>
<organism evidence="5 7">
    <name type="scientific">Rhodococcus sovatensis</name>
    <dbReference type="NCBI Taxonomy" id="1805840"/>
    <lineage>
        <taxon>Bacteria</taxon>
        <taxon>Bacillati</taxon>
        <taxon>Actinomycetota</taxon>
        <taxon>Actinomycetes</taxon>
        <taxon>Mycobacteriales</taxon>
        <taxon>Nocardiaceae</taxon>
        <taxon>Rhodococcus</taxon>
    </lineage>
</organism>
<dbReference type="EMBL" id="CP147846">
    <property type="protein sequence ID" value="WXG69848.1"/>
    <property type="molecule type" value="Genomic_DNA"/>
</dbReference>
<dbReference type="CDD" id="cd00093">
    <property type="entry name" value="HTH_XRE"/>
    <property type="match status" value="1"/>
</dbReference>
<evidence type="ECO:0000313" key="7">
    <source>
        <dbReference type="Proteomes" id="UP001432000"/>
    </source>
</evidence>
<dbReference type="PROSITE" id="PS50994">
    <property type="entry name" value="INTEGRASE"/>
    <property type="match status" value="1"/>
</dbReference>
<dbReference type="EMBL" id="CP147846">
    <property type="protein sequence ID" value="WXG70486.1"/>
    <property type="molecule type" value="Genomic_DNA"/>
</dbReference>
<protein>
    <submittedName>
        <fullName evidence="5">IS21 family transposase</fullName>
    </submittedName>
</protein>
<reference evidence="5 7" key="1">
    <citation type="submission" date="2024-03" db="EMBL/GenBank/DDBJ databases">
        <title>Natural products discovery in diverse microorganisms through a two-stage MS feature dereplication strategy.</title>
        <authorList>
            <person name="Zhang R."/>
        </authorList>
    </citation>
    <scope>NUCLEOTIDE SEQUENCE [LARGE SCALE GENOMIC DNA]</scope>
    <source>
        <strain evidence="5 7">18930</strain>
    </source>
</reference>
<evidence type="ECO:0000313" key="2">
    <source>
        <dbReference type="EMBL" id="WXG66562.1"/>
    </source>
</evidence>